<protein>
    <submittedName>
        <fullName evidence="3">Uncharacterized protein</fullName>
    </submittedName>
</protein>
<keyword evidence="4" id="KW-1185">Reference proteome</keyword>
<sequence>MDAPPGDRDREREETQALVDRLRTGHPWIQNLIVISFLLPIIRAVGILLWHVSPELIVSIHFVLALIIISVIIAEEFLVPFPVRLLRIVVQGEQNAPYFNVVFEFLASSLLTLLAKALGTFIVAFEALGDMLLFAFGLCLVKDYEYFKRVTRERAKERVRERLAPLPREPAAWWIFITGGPRLWRIWAKSIFGTDPLSPRIRFPPPPPPPPPPLRNPRADGDGDHLPTPRFAPPPGVWPAGQREGDEDNDDSEEGDPGPPRE</sequence>
<feature type="region of interest" description="Disordered" evidence="1">
    <location>
        <begin position="198"/>
        <end position="262"/>
    </location>
</feature>
<dbReference type="AlphaFoldDB" id="A0A8H4RCX0"/>
<dbReference type="Proteomes" id="UP000566819">
    <property type="component" value="Unassembled WGS sequence"/>
</dbReference>
<evidence type="ECO:0000256" key="2">
    <source>
        <dbReference type="SAM" id="Phobius"/>
    </source>
</evidence>
<feature type="transmembrane region" description="Helical" evidence="2">
    <location>
        <begin position="121"/>
        <end position="141"/>
    </location>
</feature>
<name>A0A8H4RCX0_9HELO</name>
<feature type="compositionally biased region" description="Basic and acidic residues" evidence="1">
    <location>
        <begin position="217"/>
        <end position="227"/>
    </location>
</feature>
<evidence type="ECO:0000313" key="3">
    <source>
        <dbReference type="EMBL" id="KAF4626271.1"/>
    </source>
</evidence>
<keyword evidence="2" id="KW-1133">Transmembrane helix</keyword>
<feature type="transmembrane region" description="Helical" evidence="2">
    <location>
        <begin position="56"/>
        <end position="78"/>
    </location>
</feature>
<reference evidence="3 4" key="1">
    <citation type="submission" date="2020-03" db="EMBL/GenBank/DDBJ databases">
        <title>Draft Genome Sequence of Cudoniella acicularis.</title>
        <authorList>
            <person name="Buettner E."/>
            <person name="Kellner H."/>
        </authorList>
    </citation>
    <scope>NUCLEOTIDE SEQUENCE [LARGE SCALE GENOMIC DNA]</scope>
    <source>
        <strain evidence="3 4">DSM 108380</strain>
    </source>
</reference>
<accession>A0A8H4RCX0</accession>
<gene>
    <name evidence="3" type="ORF">G7Y89_g11889</name>
</gene>
<keyword evidence="2" id="KW-0472">Membrane</keyword>
<evidence type="ECO:0000256" key="1">
    <source>
        <dbReference type="SAM" id="MobiDB-lite"/>
    </source>
</evidence>
<proteinExistence type="predicted"/>
<organism evidence="3 4">
    <name type="scientific">Cudoniella acicularis</name>
    <dbReference type="NCBI Taxonomy" id="354080"/>
    <lineage>
        <taxon>Eukaryota</taxon>
        <taxon>Fungi</taxon>
        <taxon>Dikarya</taxon>
        <taxon>Ascomycota</taxon>
        <taxon>Pezizomycotina</taxon>
        <taxon>Leotiomycetes</taxon>
        <taxon>Helotiales</taxon>
        <taxon>Tricladiaceae</taxon>
        <taxon>Cudoniella</taxon>
    </lineage>
</organism>
<dbReference type="EMBL" id="JAAMPI010001186">
    <property type="protein sequence ID" value="KAF4626271.1"/>
    <property type="molecule type" value="Genomic_DNA"/>
</dbReference>
<feature type="compositionally biased region" description="Acidic residues" evidence="1">
    <location>
        <begin position="245"/>
        <end position="256"/>
    </location>
</feature>
<keyword evidence="2" id="KW-0812">Transmembrane</keyword>
<feature type="transmembrane region" description="Helical" evidence="2">
    <location>
        <begin position="31"/>
        <end position="50"/>
    </location>
</feature>
<evidence type="ECO:0000313" key="4">
    <source>
        <dbReference type="Proteomes" id="UP000566819"/>
    </source>
</evidence>
<comment type="caution">
    <text evidence="3">The sequence shown here is derived from an EMBL/GenBank/DDBJ whole genome shotgun (WGS) entry which is preliminary data.</text>
</comment>
<feature type="compositionally biased region" description="Pro residues" evidence="1">
    <location>
        <begin position="202"/>
        <end position="215"/>
    </location>
</feature>